<dbReference type="InterPro" id="IPR004119">
    <property type="entry name" value="EcKL"/>
</dbReference>
<evidence type="ECO:0000313" key="2">
    <source>
        <dbReference type="EMBL" id="OUR95665.1"/>
    </source>
</evidence>
<name>A0A1Y5F8R7_9BACT</name>
<reference evidence="3" key="1">
    <citation type="journal article" date="2017" name="Proc. Natl. Acad. Sci. U.S.A.">
        <title>Simulation of Deepwater Horizon oil plume reveals substrate specialization within a complex community of hydrocarbon-degraders.</title>
        <authorList>
            <person name="Hu P."/>
            <person name="Dubinsky E.A."/>
            <person name="Probst A.J."/>
            <person name="Wang J."/>
            <person name="Sieber C.M.K."/>
            <person name="Tom L.M."/>
            <person name="Gardinali P."/>
            <person name="Banfield J.F."/>
            <person name="Atlas R.M."/>
            <person name="Andersen G.L."/>
        </authorList>
    </citation>
    <scope>NUCLEOTIDE SEQUENCE [LARGE SCALE GENOMIC DNA]</scope>
</reference>
<organism evidence="2 3">
    <name type="scientific">Halobacteriovorax marinus</name>
    <dbReference type="NCBI Taxonomy" id="97084"/>
    <lineage>
        <taxon>Bacteria</taxon>
        <taxon>Pseudomonadati</taxon>
        <taxon>Bdellovibrionota</taxon>
        <taxon>Bacteriovoracia</taxon>
        <taxon>Bacteriovoracales</taxon>
        <taxon>Halobacteriovoraceae</taxon>
        <taxon>Halobacteriovorax</taxon>
    </lineage>
</organism>
<dbReference type="InterPro" id="IPR015897">
    <property type="entry name" value="CHK_kinase-like"/>
</dbReference>
<evidence type="ECO:0000259" key="1">
    <source>
        <dbReference type="SMART" id="SM00587"/>
    </source>
</evidence>
<dbReference type="Pfam" id="PF02958">
    <property type="entry name" value="EcKL"/>
    <property type="match status" value="2"/>
</dbReference>
<comment type="caution">
    <text evidence="2">The sequence shown here is derived from an EMBL/GenBank/DDBJ whole genome shotgun (WGS) entry which is preliminary data.</text>
</comment>
<evidence type="ECO:0000313" key="3">
    <source>
        <dbReference type="Proteomes" id="UP000196531"/>
    </source>
</evidence>
<accession>A0A1Y5F8R7</accession>
<dbReference type="PANTHER" id="PTHR11012">
    <property type="entry name" value="PROTEIN KINASE-LIKE DOMAIN-CONTAINING"/>
    <property type="match status" value="1"/>
</dbReference>
<dbReference type="EMBL" id="MAAO01000007">
    <property type="protein sequence ID" value="OUR95665.1"/>
    <property type="molecule type" value="Genomic_DNA"/>
</dbReference>
<proteinExistence type="predicted"/>
<sequence>MIKKIQDILLKEASASSISKVELIQELWSGYGQLNRVYFDQTSLIIKLIQFPTIQDHPRGWNSDFSHIRKEKSYDVERNFYKFYNEAIENSYIPKYVISGEVDSQHYLILEDLLTKNFTPKVSITWEEVQLCLKWLANFHAKYLGVEPEHLWKIGTYWHLETRPDELAILDDLELKQAAPLIDQKLNSAKHQTLVHGDAKLANFLFNDHEVAAVDFQYVGGGVGIKDVAYFLSSIYDEDQLQHHESECLDYYFSELMKITQNQELEIEWRELYPYAWSDFYRFLKGWSPGHWKIHSYSELMKERVLKCL</sequence>
<feature type="domain" description="CHK kinase-like" evidence="1">
    <location>
        <begin position="108"/>
        <end position="262"/>
    </location>
</feature>
<dbReference type="Proteomes" id="UP000196531">
    <property type="component" value="Unassembled WGS sequence"/>
</dbReference>
<dbReference type="SUPFAM" id="SSF56112">
    <property type="entry name" value="Protein kinase-like (PK-like)"/>
    <property type="match status" value="1"/>
</dbReference>
<dbReference type="SMART" id="SM00587">
    <property type="entry name" value="CHK"/>
    <property type="match status" value="1"/>
</dbReference>
<gene>
    <name evidence="2" type="ORF">A9Q84_14280</name>
</gene>
<dbReference type="Gene3D" id="3.90.1200.10">
    <property type="match status" value="1"/>
</dbReference>
<dbReference type="AlphaFoldDB" id="A0A1Y5F8R7"/>
<dbReference type="PANTHER" id="PTHR11012:SF30">
    <property type="entry name" value="PROTEIN KINASE-LIKE DOMAIN-CONTAINING"/>
    <property type="match status" value="1"/>
</dbReference>
<protein>
    <recommendedName>
        <fullName evidence="1">CHK kinase-like domain-containing protein</fullName>
    </recommendedName>
</protein>
<dbReference type="InterPro" id="IPR011009">
    <property type="entry name" value="Kinase-like_dom_sf"/>
</dbReference>